<dbReference type="KEGG" id="cvr:CHLNCDRAFT_133607"/>
<feature type="region of interest" description="Disordered" evidence="4">
    <location>
        <begin position="183"/>
        <end position="208"/>
    </location>
</feature>
<dbReference type="EMBL" id="GL433835">
    <property type="protein sequence ID" value="EFN59840.1"/>
    <property type="molecule type" value="Genomic_DNA"/>
</dbReference>
<keyword evidence="5" id="KW-0472">Membrane</keyword>
<keyword evidence="5" id="KW-0812">Transmembrane</keyword>
<proteinExistence type="predicted"/>
<name>E1Z3F9_CHLVA</name>
<dbReference type="PANTHER" id="PTHR45792">
    <property type="entry name" value="DIACYLGLYCEROL LIPASE HOMOLOG-RELATED"/>
    <property type="match status" value="1"/>
</dbReference>
<keyword evidence="5" id="KW-1133">Transmembrane helix</keyword>
<evidence type="ECO:0008006" key="8">
    <source>
        <dbReference type="Google" id="ProtNLM"/>
    </source>
</evidence>
<feature type="compositionally biased region" description="Gly residues" evidence="4">
    <location>
        <begin position="455"/>
        <end position="466"/>
    </location>
</feature>
<evidence type="ECO:0000256" key="2">
    <source>
        <dbReference type="ARBA" id="ARBA00022963"/>
    </source>
</evidence>
<evidence type="ECO:0000256" key="5">
    <source>
        <dbReference type="SAM" id="Phobius"/>
    </source>
</evidence>
<dbReference type="InterPro" id="IPR052214">
    <property type="entry name" value="DAG_Lipase-Related"/>
</dbReference>
<gene>
    <name evidence="6" type="ORF">CHLNCDRAFT_133607</name>
</gene>
<dbReference type="Proteomes" id="UP000008141">
    <property type="component" value="Unassembled WGS sequence"/>
</dbReference>
<dbReference type="InParanoid" id="E1Z3F9"/>
<dbReference type="AlphaFoldDB" id="E1Z3F9"/>
<keyword evidence="2" id="KW-0442">Lipid degradation</keyword>
<dbReference type="Gene3D" id="3.40.50.1820">
    <property type="entry name" value="alpha/beta hydrolase"/>
    <property type="match status" value="1"/>
</dbReference>
<feature type="transmembrane region" description="Helical" evidence="5">
    <location>
        <begin position="6"/>
        <end position="31"/>
    </location>
</feature>
<evidence type="ECO:0000256" key="1">
    <source>
        <dbReference type="ARBA" id="ARBA00022801"/>
    </source>
</evidence>
<keyword evidence="3" id="KW-0443">Lipid metabolism</keyword>
<dbReference type="RefSeq" id="XP_005851942.1">
    <property type="nucleotide sequence ID" value="XM_005851880.1"/>
</dbReference>
<dbReference type="PANTHER" id="PTHR45792:SF8">
    <property type="entry name" value="DIACYLGLYCEROL LIPASE-ALPHA"/>
    <property type="match status" value="1"/>
</dbReference>
<keyword evidence="7" id="KW-1185">Reference proteome</keyword>
<dbReference type="GO" id="GO:0016042">
    <property type="term" value="P:lipid catabolic process"/>
    <property type="evidence" value="ECO:0007669"/>
    <property type="project" value="UniProtKB-KW"/>
</dbReference>
<evidence type="ECO:0000313" key="6">
    <source>
        <dbReference type="EMBL" id="EFN59840.1"/>
    </source>
</evidence>
<feature type="region of interest" description="Disordered" evidence="4">
    <location>
        <begin position="455"/>
        <end position="474"/>
    </location>
</feature>
<evidence type="ECO:0000313" key="7">
    <source>
        <dbReference type="Proteomes" id="UP000008141"/>
    </source>
</evidence>
<accession>E1Z3F9</accession>
<reference evidence="6 7" key="1">
    <citation type="journal article" date="2010" name="Plant Cell">
        <title>The Chlorella variabilis NC64A genome reveals adaptation to photosymbiosis, coevolution with viruses, and cryptic sex.</title>
        <authorList>
            <person name="Blanc G."/>
            <person name="Duncan G."/>
            <person name="Agarkova I."/>
            <person name="Borodovsky M."/>
            <person name="Gurnon J."/>
            <person name="Kuo A."/>
            <person name="Lindquist E."/>
            <person name="Lucas S."/>
            <person name="Pangilinan J."/>
            <person name="Polle J."/>
            <person name="Salamov A."/>
            <person name="Terry A."/>
            <person name="Yamada T."/>
            <person name="Dunigan D.D."/>
            <person name="Grigoriev I.V."/>
            <person name="Claverie J.M."/>
            <person name="Van Etten J.L."/>
        </authorList>
    </citation>
    <scope>NUCLEOTIDE SEQUENCE [LARGE SCALE GENOMIC DNA]</scope>
    <source>
        <strain evidence="6 7">NC64A</strain>
    </source>
</reference>
<dbReference type="InterPro" id="IPR029058">
    <property type="entry name" value="AB_hydrolase_fold"/>
</dbReference>
<organism evidence="7">
    <name type="scientific">Chlorella variabilis</name>
    <name type="common">Green alga</name>
    <dbReference type="NCBI Taxonomy" id="554065"/>
    <lineage>
        <taxon>Eukaryota</taxon>
        <taxon>Viridiplantae</taxon>
        <taxon>Chlorophyta</taxon>
        <taxon>core chlorophytes</taxon>
        <taxon>Trebouxiophyceae</taxon>
        <taxon>Chlorellales</taxon>
        <taxon>Chlorellaceae</taxon>
        <taxon>Chlorella clade</taxon>
        <taxon>Chlorella</taxon>
    </lineage>
</organism>
<protein>
    <recommendedName>
        <fullName evidence="8">Fungal lipase-like domain-containing protein</fullName>
    </recommendedName>
</protein>
<feature type="transmembrane region" description="Helical" evidence="5">
    <location>
        <begin position="43"/>
        <end position="65"/>
    </location>
</feature>
<sequence>MWAIYVMLGVFVVQAGLTVAAVGISLIGTPLEPSRRRWQNPVSAAFLLSLPVALALLAFSLWAVLSSEDTCWSNGDRQVPAHYMVSGLAWELFQPVGIWLTYLQLCDAEPGKWWHAVTRKGTGYGVHWWSNWRAAHRGPDADYERLVGELQRLLAGIQADKTDAVAAAACVAVMQEEVAARQAQQAQQEERDAEGGSQGSGAEEVSTGSEKRRELLAWARQVCADAAFPALHNAAPDAEAEVGAGPAGLAGQQAAGCDGVAAADVEQALHWARFAAAAYGARQAVWRRGELGRCAARSQVARLAKAAAAAGRQPLAGWGPHAEAQAGEGKAADAAAGAPPSASQLRDFAAAGELLGADCDIAAFSSGDRAAGLLPHLVVVDRSRQAVVLGIAGDWLEPHLSDDVAPPPCGWLGKGVVAASQCWLHAASLEAAQLVLAELEGSGVLRSLLQQPSNAGGGTGGGAGGGKSEEAAGAGQAHGAAAGLPDCSGWQLVVAGHGLGAGAAAALALKLQPDHSSLVLWAFAPPGQLCSPELGGELAAACCCVYSKTGLELAQVAEGCWPRRWGGRWLNPHRMLLPLGQVPVEALGFLQRYREWRHAQAEPAACTLPGRVMLLARQAAADPPAQGVQEPSRSAGSGWWARWLSGGELAEGGVRMSRHVAADHWISRMLGVLAELAPAGSS</sequence>
<keyword evidence="1" id="KW-0378">Hydrolase</keyword>
<dbReference type="GO" id="GO:0016298">
    <property type="term" value="F:lipase activity"/>
    <property type="evidence" value="ECO:0007669"/>
    <property type="project" value="TreeGrafter"/>
</dbReference>
<evidence type="ECO:0000256" key="3">
    <source>
        <dbReference type="ARBA" id="ARBA00023098"/>
    </source>
</evidence>
<evidence type="ECO:0000256" key="4">
    <source>
        <dbReference type="SAM" id="MobiDB-lite"/>
    </source>
</evidence>
<dbReference type="GeneID" id="17359549"/>
<feature type="region of interest" description="Disordered" evidence="4">
    <location>
        <begin position="314"/>
        <end position="339"/>
    </location>
</feature>
<dbReference type="SUPFAM" id="SSF53474">
    <property type="entry name" value="alpha/beta-Hydrolases"/>
    <property type="match status" value="1"/>
</dbReference>